<protein>
    <submittedName>
        <fullName evidence="1">Uncharacterized protein</fullName>
    </submittedName>
</protein>
<reference evidence="2" key="1">
    <citation type="journal article" date="2023" name="Commun. Biol.">
        <title>Genome analysis of Parmales, the sister group of diatoms, reveals the evolutionary specialization of diatoms from phago-mixotrophs to photoautotrophs.</title>
        <authorList>
            <person name="Ban H."/>
            <person name="Sato S."/>
            <person name="Yoshikawa S."/>
            <person name="Yamada K."/>
            <person name="Nakamura Y."/>
            <person name="Ichinomiya M."/>
            <person name="Sato N."/>
            <person name="Blanc-Mathieu R."/>
            <person name="Endo H."/>
            <person name="Kuwata A."/>
            <person name="Ogata H."/>
        </authorList>
    </citation>
    <scope>NUCLEOTIDE SEQUENCE [LARGE SCALE GENOMIC DNA]</scope>
</reference>
<sequence length="81" mass="8984">MITLIFHATRYVSSQDVVAESGVTVKKEMALGFGKCKLCVQVRNKILAHILTHILNLTYNMLTPKLLVVLFRPPSAAESLT</sequence>
<accession>A0A9W7AKL0</accession>
<comment type="caution">
    <text evidence="1">The sequence shown here is derived from an EMBL/GenBank/DDBJ whole genome shotgun (WGS) entry which is preliminary data.</text>
</comment>
<organism evidence="1 2">
    <name type="scientific">Triparma laevis f. inornata</name>
    <dbReference type="NCBI Taxonomy" id="1714386"/>
    <lineage>
        <taxon>Eukaryota</taxon>
        <taxon>Sar</taxon>
        <taxon>Stramenopiles</taxon>
        <taxon>Ochrophyta</taxon>
        <taxon>Bolidophyceae</taxon>
        <taxon>Parmales</taxon>
        <taxon>Triparmaceae</taxon>
        <taxon>Triparma</taxon>
    </lineage>
</organism>
<dbReference type="EMBL" id="BLQM01000185">
    <property type="protein sequence ID" value="GMH73424.1"/>
    <property type="molecule type" value="Genomic_DNA"/>
</dbReference>
<gene>
    <name evidence="1" type="ORF">TL16_g06185</name>
</gene>
<evidence type="ECO:0000313" key="1">
    <source>
        <dbReference type="EMBL" id="GMH73424.1"/>
    </source>
</evidence>
<dbReference type="Proteomes" id="UP001162640">
    <property type="component" value="Unassembled WGS sequence"/>
</dbReference>
<dbReference type="AlphaFoldDB" id="A0A9W7AKL0"/>
<name>A0A9W7AKL0_9STRA</name>
<evidence type="ECO:0000313" key="2">
    <source>
        <dbReference type="Proteomes" id="UP001162640"/>
    </source>
</evidence>
<proteinExistence type="predicted"/>